<feature type="domain" description="Integral membrane bound transporter" evidence="6">
    <location>
        <begin position="199"/>
        <end position="330"/>
    </location>
</feature>
<feature type="transmembrane region" description="Helical" evidence="5">
    <location>
        <begin position="93"/>
        <end position="110"/>
    </location>
</feature>
<keyword evidence="3 5" id="KW-1133">Transmembrane helix</keyword>
<evidence type="ECO:0000256" key="4">
    <source>
        <dbReference type="ARBA" id="ARBA00023136"/>
    </source>
</evidence>
<organism evidence="7 8">
    <name type="scientific">Marinobacter xestospongiae</name>
    <dbReference type="NCBI Taxonomy" id="994319"/>
    <lineage>
        <taxon>Bacteria</taxon>
        <taxon>Pseudomonadati</taxon>
        <taxon>Pseudomonadota</taxon>
        <taxon>Gammaproteobacteria</taxon>
        <taxon>Pseudomonadales</taxon>
        <taxon>Marinobacteraceae</taxon>
        <taxon>Marinobacter</taxon>
    </lineage>
</organism>
<dbReference type="InterPro" id="IPR022604">
    <property type="entry name" value="DUF2955"/>
</dbReference>
<dbReference type="Pfam" id="PF11168">
    <property type="entry name" value="DUF2955"/>
    <property type="match status" value="1"/>
</dbReference>
<evidence type="ECO:0000256" key="5">
    <source>
        <dbReference type="SAM" id="Phobius"/>
    </source>
</evidence>
<feature type="transmembrane region" description="Helical" evidence="5">
    <location>
        <begin position="287"/>
        <end position="304"/>
    </location>
</feature>
<keyword evidence="2 5" id="KW-0812">Transmembrane</keyword>
<dbReference type="Pfam" id="PF13515">
    <property type="entry name" value="FUSC_2"/>
    <property type="match status" value="1"/>
</dbReference>
<feature type="transmembrane region" description="Helical" evidence="5">
    <location>
        <begin position="140"/>
        <end position="165"/>
    </location>
</feature>
<gene>
    <name evidence="7" type="ORF">RYS15_07055</name>
</gene>
<protein>
    <submittedName>
        <fullName evidence="7">DUF2955 domain-containing protein</fullName>
    </submittedName>
</protein>
<accession>A0ABU3VVW6</accession>
<name>A0ABU3VVW6_9GAMM</name>
<dbReference type="RefSeq" id="WP_316973204.1">
    <property type="nucleotide sequence ID" value="NZ_JAWIIJ010000004.1"/>
</dbReference>
<evidence type="ECO:0000313" key="7">
    <source>
        <dbReference type="EMBL" id="MDV2078435.1"/>
    </source>
</evidence>
<evidence type="ECO:0000256" key="2">
    <source>
        <dbReference type="ARBA" id="ARBA00022692"/>
    </source>
</evidence>
<feature type="transmembrane region" description="Helical" evidence="5">
    <location>
        <begin position="186"/>
        <end position="205"/>
    </location>
</feature>
<keyword evidence="8" id="KW-1185">Reference proteome</keyword>
<comment type="subcellular location">
    <subcellularLocation>
        <location evidence="1">Membrane</location>
        <topology evidence="1">Multi-pass membrane protein</topology>
    </subcellularLocation>
</comment>
<proteinExistence type="predicted"/>
<feature type="transmembrane region" description="Helical" evidence="5">
    <location>
        <begin position="41"/>
        <end position="58"/>
    </location>
</feature>
<dbReference type="Proteomes" id="UP001269819">
    <property type="component" value="Unassembled WGS sequence"/>
</dbReference>
<dbReference type="PIRSF" id="PIRSF029594">
    <property type="entry name" value="UCP029594"/>
    <property type="match status" value="1"/>
</dbReference>
<evidence type="ECO:0000256" key="3">
    <source>
        <dbReference type="ARBA" id="ARBA00022989"/>
    </source>
</evidence>
<dbReference type="EMBL" id="JAWIIJ010000004">
    <property type="protein sequence ID" value="MDV2078435.1"/>
    <property type="molecule type" value="Genomic_DNA"/>
</dbReference>
<sequence>MRIFRPMQAGGKTAFNTADLNQCLRIAFGGTLGFLVAKLTGASYGAFYTVFPMLLLGMVPQLNVAVLRQFLANIGLVSLVVLVGQGLLGDKPVPMTLLVMALFALLFRAMARGPYFLFGAMSVVNLSMLLHFASYPQADVIGMVTSNLGAAASTLLITLLMHTLFPEPGARPARPVMNKSAETRRHEVILATTVATGSFIAFQVLDLQGSLSAQVATVLVLFPLNWRGAVPAGWNRAIGTFVGCNVGLVIQLVLLGHFDVLPFIAVGLWLSLMLFARMHLLEGGGSGAGFAALTTMAILFGQYLSPSQDLVYSDLYRFSSLVVAVALALLAVYLMHLLLNRFAATRWSEPVPVV</sequence>
<evidence type="ECO:0000256" key="1">
    <source>
        <dbReference type="ARBA" id="ARBA00004141"/>
    </source>
</evidence>
<keyword evidence="4 5" id="KW-0472">Membrane</keyword>
<feature type="transmembrane region" description="Helical" evidence="5">
    <location>
        <begin position="316"/>
        <end position="339"/>
    </location>
</feature>
<reference evidence="7 8" key="1">
    <citation type="submission" date="2023-10" db="EMBL/GenBank/DDBJ databases">
        <title>Characteristics and mechanism of a salt-tolerant marine origin heterotrophic nitrifying- aerobic denitrifying bacteria Marinobacter xestospongiae HN1.</title>
        <authorList>
            <person name="Qi R."/>
        </authorList>
    </citation>
    <scope>NUCLEOTIDE SEQUENCE [LARGE SCALE GENOMIC DNA]</scope>
    <source>
        <strain evidence="7 8">HN1</strain>
    </source>
</reference>
<feature type="transmembrane region" description="Helical" evidence="5">
    <location>
        <begin position="70"/>
        <end position="87"/>
    </location>
</feature>
<evidence type="ECO:0000259" key="6">
    <source>
        <dbReference type="Pfam" id="PF13515"/>
    </source>
</evidence>
<dbReference type="InterPro" id="IPR016926">
    <property type="entry name" value="UCP029594"/>
</dbReference>
<comment type="caution">
    <text evidence="7">The sequence shown here is derived from an EMBL/GenBank/DDBJ whole genome shotgun (WGS) entry which is preliminary data.</text>
</comment>
<feature type="transmembrane region" description="Helical" evidence="5">
    <location>
        <begin position="115"/>
        <end position="134"/>
    </location>
</feature>
<dbReference type="InterPro" id="IPR049453">
    <property type="entry name" value="Memb_transporter_dom"/>
</dbReference>
<evidence type="ECO:0000313" key="8">
    <source>
        <dbReference type="Proteomes" id="UP001269819"/>
    </source>
</evidence>